<keyword evidence="1" id="KW-0472">Membrane</keyword>
<sequence>MEQDWMARLARAWLRFRQWPVIGQRAAIAAACYAIWLFSIWLYSLGLHSTGEFIGIVSAFACIAAAGGEYILRGALFLLVWWLRLF</sequence>
<reference evidence="2 3" key="1">
    <citation type="submission" date="2020-08" db="EMBL/GenBank/DDBJ databases">
        <title>Above-ground endophytic microbial communities from plants in different locations in the United States.</title>
        <authorList>
            <person name="Frank C."/>
        </authorList>
    </citation>
    <scope>NUCLEOTIDE SEQUENCE [LARGE SCALE GENOMIC DNA]</scope>
    <source>
        <strain evidence="2 3">WP4_2_2</strain>
    </source>
</reference>
<name>A0A7W9WWE4_9BURK</name>
<keyword evidence="1" id="KW-0812">Transmembrane</keyword>
<organism evidence="2 3">
    <name type="scientific">Paraburkholderia bannensis</name>
    <dbReference type="NCBI Taxonomy" id="765414"/>
    <lineage>
        <taxon>Bacteria</taxon>
        <taxon>Pseudomonadati</taxon>
        <taxon>Pseudomonadota</taxon>
        <taxon>Betaproteobacteria</taxon>
        <taxon>Burkholderiales</taxon>
        <taxon>Burkholderiaceae</taxon>
        <taxon>Paraburkholderia</taxon>
    </lineage>
</organism>
<accession>A0A7W9WWE4</accession>
<dbReference type="Proteomes" id="UP000571554">
    <property type="component" value="Unassembled WGS sequence"/>
</dbReference>
<evidence type="ECO:0000313" key="3">
    <source>
        <dbReference type="Proteomes" id="UP000571554"/>
    </source>
</evidence>
<proteinExistence type="predicted"/>
<feature type="transmembrane region" description="Helical" evidence="1">
    <location>
        <begin position="21"/>
        <end position="41"/>
    </location>
</feature>
<evidence type="ECO:0000256" key="1">
    <source>
        <dbReference type="SAM" id="Phobius"/>
    </source>
</evidence>
<comment type="caution">
    <text evidence="2">The sequence shown here is derived from an EMBL/GenBank/DDBJ whole genome shotgun (WGS) entry which is preliminary data.</text>
</comment>
<keyword evidence="1" id="KW-1133">Transmembrane helix</keyword>
<dbReference type="EMBL" id="JACHBW010000027">
    <property type="protein sequence ID" value="MBB6106451.1"/>
    <property type="molecule type" value="Genomic_DNA"/>
</dbReference>
<evidence type="ECO:0000313" key="2">
    <source>
        <dbReference type="EMBL" id="MBB6106451.1"/>
    </source>
</evidence>
<feature type="transmembrane region" description="Helical" evidence="1">
    <location>
        <begin position="53"/>
        <end position="83"/>
    </location>
</feature>
<gene>
    <name evidence="2" type="ORF">F4827_006326</name>
</gene>
<keyword evidence="3" id="KW-1185">Reference proteome</keyword>
<dbReference type="RefSeq" id="WP_183733826.1">
    <property type="nucleotide sequence ID" value="NZ_JACHBW010000027.1"/>
</dbReference>
<protein>
    <submittedName>
        <fullName evidence="2">Uncharacterized protein</fullName>
    </submittedName>
</protein>
<dbReference type="AlphaFoldDB" id="A0A7W9WWE4"/>